<evidence type="ECO:0000313" key="9">
    <source>
        <dbReference type="EMBL" id="QYA08219.1"/>
    </source>
</evidence>
<keyword evidence="3 6" id="KW-0812">Transmembrane</keyword>
<evidence type="ECO:0000256" key="3">
    <source>
        <dbReference type="ARBA" id="ARBA00022692"/>
    </source>
</evidence>
<evidence type="ECO:0000313" key="10">
    <source>
        <dbReference type="EMBL" id="WHA40993.1"/>
    </source>
</evidence>
<dbReference type="InterPro" id="IPR050189">
    <property type="entry name" value="MFS_Efflux_Transporters"/>
</dbReference>
<sequence length="400" mass="40862">MNPTYTSISPQDGAQAPAWGAVTSMALGVFGLVTAEFLPASLLTPIAAELGITEGAAGQAVTVTAVVGMVASLLITSAARRIDRRHLMMAFSALLVISNLMVAAAPGLTMLLIGRLLLGVALGGFWAMSTAIVIRLVPPQSVPRALSMVFSGVSAATIVAAPVGSYVGELAGWRFVFVLTALLGVIAFIMQFLTLPKLAPSGTSSLKTLGVVLTRPGIALGLIAATLVFGGHFAFFTYLRPYLEADIGANIGMVSALLLGFGLANFVGTLTAGSLISRSLRFSLAALPLLMAFIAFLIVATEPPLPVAAVLVAAWGFLFGAVPVSWSTWLARTIPDEAESAGGLLVASIQFAIAMGAAVGGIIFDMNGAISVFATSGLVLALAAIGIILGVRPKPQVSIA</sequence>
<evidence type="ECO:0000256" key="6">
    <source>
        <dbReference type="SAM" id="Phobius"/>
    </source>
</evidence>
<keyword evidence="5 6" id="KW-0472">Membrane</keyword>
<reference evidence="10" key="3">
    <citation type="submission" date="2023-05" db="EMBL/GenBank/DDBJ databases">
        <title>Complete genome sequence of Agrobacterium larrymoorei CFBP5477.</title>
        <authorList>
            <person name="Yen H.-C."/>
            <person name="Chou L."/>
            <person name="Lin Y.-C."/>
            <person name="Lai E.-M."/>
            <person name="Kuo C.-H."/>
        </authorList>
    </citation>
    <scope>NUCLEOTIDE SEQUENCE</scope>
    <source>
        <strain evidence="10">CFBP5477</strain>
    </source>
</reference>
<name>A0A4D7DXI3_9HYPH</name>
<feature type="transmembrane region" description="Helical" evidence="6">
    <location>
        <begin position="112"/>
        <end position="134"/>
    </location>
</feature>
<organism evidence="8 11">
    <name type="scientific">Agrobacterium larrymoorei</name>
    <dbReference type="NCBI Taxonomy" id="160699"/>
    <lineage>
        <taxon>Bacteria</taxon>
        <taxon>Pseudomonadati</taxon>
        <taxon>Pseudomonadota</taxon>
        <taxon>Alphaproteobacteria</taxon>
        <taxon>Hyphomicrobiales</taxon>
        <taxon>Rhizobiaceae</taxon>
        <taxon>Rhizobium/Agrobacterium group</taxon>
        <taxon>Agrobacterium</taxon>
    </lineage>
</organism>
<dbReference type="PANTHER" id="PTHR43124:SF5">
    <property type="entry name" value="PURINE RIBONUCLEOSIDE EFFLUX PUMP NEPI"/>
    <property type="match status" value="1"/>
</dbReference>
<dbReference type="STRING" id="1367849.GCA_000518585_03362"/>
<evidence type="ECO:0000259" key="7">
    <source>
        <dbReference type="PROSITE" id="PS50850"/>
    </source>
</evidence>
<dbReference type="CDD" id="cd17324">
    <property type="entry name" value="MFS_NepI_like"/>
    <property type="match status" value="1"/>
</dbReference>
<dbReference type="EMBL" id="CP072167">
    <property type="protein sequence ID" value="QYA08219.1"/>
    <property type="molecule type" value="Genomic_DNA"/>
</dbReference>
<feature type="transmembrane region" description="Helical" evidence="6">
    <location>
        <begin position="56"/>
        <end position="75"/>
    </location>
</feature>
<feature type="transmembrane region" description="Helical" evidence="6">
    <location>
        <begin position="370"/>
        <end position="391"/>
    </location>
</feature>
<dbReference type="Proteomes" id="UP000298664">
    <property type="component" value="Chromosome Circular"/>
</dbReference>
<dbReference type="InterPro" id="IPR011701">
    <property type="entry name" value="MFS"/>
</dbReference>
<keyword evidence="2" id="KW-1003">Cell membrane</keyword>
<feature type="transmembrane region" description="Helical" evidence="6">
    <location>
        <begin position="307"/>
        <end position="331"/>
    </location>
</feature>
<evidence type="ECO:0000313" key="12">
    <source>
        <dbReference type="Proteomes" id="UP000826513"/>
    </source>
</evidence>
<feature type="transmembrane region" description="Helical" evidence="6">
    <location>
        <begin position="217"/>
        <end position="239"/>
    </location>
</feature>
<dbReference type="InterPro" id="IPR020846">
    <property type="entry name" value="MFS_dom"/>
</dbReference>
<dbReference type="EMBL" id="CP124733">
    <property type="protein sequence ID" value="WHA40993.1"/>
    <property type="molecule type" value="Genomic_DNA"/>
</dbReference>
<feature type="domain" description="Major facilitator superfamily (MFS) profile" evidence="7">
    <location>
        <begin position="21"/>
        <end position="395"/>
    </location>
</feature>
<reference evidence="9 12" key="2">
    <citation type="submission" date="2021-03" db="EMBL/GenBank/DDBJ databases">
        <title>Rapid diversification of plasmids in a genus of pathogenic and nitrogen fixing bacteria.</title>
        <authorList>
            <person name="Weisberg A.J."/>
            <person name="Miller M."/>
            <person name="Ream W."/>
            <person name="Grunwald N.J."/>
            <person name="Chang J.H."/>
        </authorList>
    </citation>
    <scope>NUCLEOTIDE SEQUENCE [LARGE SCALE GENOMIC DNA]</scope>
    <source>
        <strain evidence="9 12">AF3.44</strain>
    </source>
</reference>
<proteinExistence type="predicted"/>
<evidence type="ECO:0000256" key="2">
    <source>
        <dbReference type="ARBA" id="ARBA00022475"/>
    </source>
</evidence>
<feature type="transmembrane region" description="Helical" evidence="6">
    <location>
        <begin position="251"/>
        <end position="270"/>
    </location>
</feature>
<dbReference type="OrthoDB" id="9812189at2"/>
<comment type="subcellular location">
    <subcellularLocation>
        <location evidence="1">Cell membrane</location>
        <topology evidence="1">Multi-pass membrane protein</topology>
    </subcellularLocation>
</comment>
<dbReference type="GO" id="GO:0022857">
    <property type="term" value="F:transmembrane transporter activity"/>
    <property type="evidence" value="ECO:0007669"/>
    <property type="project" value="InterPro"/>
</dbReference>
<dbReference type="PANTHER" id="PTHR43124">
    <property type="entry name" value="PURINE EFFLUX PUMP PBUE"/>
    <property type="match status" value="1"/>
</dbReference>
<evidence type="ECO:0000313" key="8">
    <source>
        <dbReference type="EMBL" id="QCI98892.1"/>
    </source>
</evidence>
<feature type="transmembrane region" description="Helical" evidence="6">
    <location>
        <begin position="343"/>
        <end position="364"/>
    </location>
</feature>
<accession>A0A4D7DXI3</accession>
<dbReference type="Pfam" id="PF07690">
    <property type="entry name" value="MFS_1"/>
    <property type="match status" value="1"/>
</dbReference>
<evidence type="ECO:0000313" key="11">
    <source>
        <dbReference type="Proteomes" id="UP000298545"/>
    </source>
</evidence>
<gene>
    <name evidence="8" type="ORF">CFBP5473_13905</name>
    <name evidence="10" type="ORF">CFBP5477_014495</name>
    <name evidence="9" type="ORF">J5285_05830</name>
</gene>
<dbReference type="Proteomes" id="UP000298545">
    <property type="component" value="Chromosome circular"/>
</dbReference>
<evidence type="ECO:0000256" key="4">
    <source>
        <dbReference type="ARBA" id="ARBA00022989"/>
    </source>
</evidence>
<feature type="transmembrane region" description="Helical" evidence="6">
    <location>
        <begin position="282"/>
        <end position="301"/>
    </location>
</feature>
<reference evidence="8 11" key="1">
    <citation type="submission" date="2019-04" db="EMBL/GenBank/DDBJ databases">
        <title>Complete genome sequence of Agrobacterium larrymoorei CFBP5473.</title>
        <authorList>
            <person name="Haryono M."/>
            <person name="Chou L."/>
            <person name="Lin Y.-C."/>
            <person name="Lai E.-M."/>
            <person name="Kuo C.-H."/>
        </authorList>
    </citation>
    <scope>NUCLEOTIDE SEQUENCE [LARGE SCALE GENOMIC DNA]</scope>
    <source>
        <strain evidence="8 11">CFBP5473</strain>
    </source>
</reference>
<dbReference type="Gene3D" id="1.20.1250.20">
    <property type="entry name" value="MFS general substrate transporter like domains"/>
    <property type="match status" value="1"/>
</dbReference>
<keyword evidence="12" id="KW-1185">Reference proteome</keyword>
<dbReference type="PROSITE" id="PS50850">
    <property type="entry name" value="MFS"/>
    <property type="match status" value="1"/>
</dbReference>
<dbReference type="InterPro" id="IPR036259">
    <property type="entry name" value="MFS_trans_sf"/>
</dbReference>
<feature type="transmembrane region" description="Helical" evidence="6">
    <location>
        <begin position="87"/>
        <end position="106"/>
    </location>
</feature>
<feature type="transmembrane region" description="Helical" evidence="6">
    <location>
        <begin position="173"/>
        <end position="196"/>
    </location>
</feature>
<dbReference type="AlphaFoldDB" id="A0A4D7DXI3"/>
<dbReference type="EMBL" id="CP039691">
    <property type="protein sequence ID" value="QCI98892.1"/>
    <property type="molecule type" value="Genomic_DNA"/>
</dbReference>
<dbReference type="GO" id="GO:0005886">
    <property type="term" value="C:plasma membrane"/>
    <property type="evidence" value="ECO:0007669"/>
    <property type="project" value="UniProtKB-SubCell"/>
</dbReference>
<evidence type="ECO:0000256" key="1">
    <source>
        <dbReference type="ARBA" id="ARBA00004651"/>
    </source>
</evidence>
<feature type="transmembrane region" description="Helical" evidence="6">
    <location>
        <begin position="21"/>
        <end position="44"/>
    </location>
</feature>
<dbReference type="SUPFAM" id="SSF103473">
    <property type="entry name" value="MFS general substrate transporter"/>
    <property type="match status" value="1"/>
</dbReference>
<evidence type="ECO:0000256" key="5">
    <source>
        <dbReference type="ARBA" id="ARBA00023136"/>
    </source>
</evidence>
<protein>
    <submittedName>
        <fullName evidence="8">MFS transporter</fullName>
    </submittedName>
</protein>
<dbReference type="Proteomes" id="UP000826513">
    <property type="component" value="Chromosome 1"/>
</dbReference>
<feature type="transmembrane region" description="Helical" evidence="6">
    <location>
        <begin position="146"/>
        <end position="167"/>
    </location>
</feature>
<dbReference type="RefSeq" id="WP_027675981.1">
    <property type="nucleotide sequence ID" value="NZ_CP039691.1"/>
</dbReference>
<dbReference type="KEGG" id="alf:CFBP5473_13905"/>
<keyword evidence="4 6" id="KW-1133">Transmembrane helix</keyword>